<feature type="transmembrane region" description="Helical" evidence="1">
    <location>
        <begin position="86"/>
        <end position="107"/>
    </location>
</feature>
<name>A0A5C6DCH4_9BACT</name>
<dbReference type="InterPro" id="IPR021215">
    <property type="entry name" value="DUF2752"/>
</dbReference>
<dbReference type="RefSeq" id="WP_146530070.1">
    <property type="nucleotide sequence ID" value="NZ_SJPV01000011.1"/>
</dbReference>
<dbReference type="Pfam" id="PF10825">
    <property type="entry name" value="DUF2752"/>
    <property type="match status" value="1"/>
</dbReference>
<keyword evidence="3" id="KW-1185">Reference proteome</keyword>
<evidence type="ECO:0008006" key="4">
    <source>
        <dbReference type="Google" id="ProtNLM"/>
    </source>
</evidence>
<reference evidence="2 3" key="1">
    <citation type="submission" date="2019-02" db="EMBL/GenBank/DDBJ databases">
        <title>Deep-cultivation of Planctomycetes and their phenomic and genomic characterization uncovers novel biology.</title>
        <authorList>
            <person name="Wiegand S."/>
            <person name="Jogler M."/>
            <person name="Boedeker C."/>
            <person name="Pinto D."/>
            <person name="Vollmers J."/>
            <person name="Rivas-Marin E."/>
            <person name="Kohn T."/>
            <person name="Peeters S.H."/>
            <person name="Heuer A."/>
            <person name="Rast P."/>
            <person name="Oberbeckmann S."/>
            <person name="Bunk B."/>
            <person name="Jeske O."/>
            <person name="Meyerdierks A."/>
            <person name="Storesund J.E."/>
            <person name="Kallscheuer N."/>
            <person name="Luecker S."/>
            <person name="Lage O.M."/>
            <person name="Pohl T."/>
            <person name="Merkel B.J."/>
            <person name="Hornburger P."/>
            <person name="Mueller R.-W."/>
            <person name="Bruemmer F."/>
            <person name="Labrenz M."/>
            <person name="Spormann A.M."/>
            <person name="Op Den Camp H."/>
            <person name="Overmann J."/>
            <person name="Amann R."/>
            <person name="Jetten M.S.M."/>
            <person name="Mascher T."/>
            <person name="Medema M.H."/>
            <person name="Devos D.P."/>
            <person name="Kaster A.-K."/>
            <person name="Ovreas L."/>
            <person name="Rohde M."/>
            <person name="Galperin M.Y."/>
            <person name="Jogler C."/>
        </authorList>
    </citation>
    <scope>NUCLEOTIDE SEQUENCE [LARGE SCALE GENOMIC DNA]</scope>
    <source>
        <strain evidence="2 3">Poly41</strain>
    </source>
</reference>
<protein>
    <recommendedName>
        <fullName evidence="4">DUF2752 domain-containing protein</fullName>
    </recommendedName>
</protein>
<feature type="transmembrane region" description="Helical" evidence="1">
    <location>
        <begin position="12"/>
        <end position="33"/>
    </location>
</feature>
<evidence type="ECO:0000256" key="1">
    <source>
        <dbReference type="SAM" id="Phobius"/>
    </source>
</evidence>
<evidence type="ECO:0000313" key="2">
    <source>
        <dbReference type="EMBL" id="TWU32926.1"/>
    </source>
</evidence>
<comment type="caution">
    <text evidence="2">The sequence shown here is derived from an EMBL/GenBank/DDBJ whole genome shotgun (WGS) entry which is preliminary data.</text>
</comment>
<dbReference type="EMBL" id="SJPV01000011">
    <property type="protein sequence ID" value="TWU32926.1"/>
    <property type="molecule type" value="Genomic_DNA"/>
</dbReference>
<sequence length="142" mass="15169">MHDSTRHNPLKTRILAVLVAAMPLSLLITASQLHPDPDGLGTHQQLGFPPCTSRVLFGVRCPSCGMTTSWAYFMHGQWYASASTNLGGFLLAFAAWGTIAVCGVCVAKPQTPLLAHQKTAAWIAIAIAAVTLVDWAVRLFPG</sequence>
<keyword evidence="1" id="KW-0812">Transmembrane</keyword>
<proteinExistence type="predicted"/>
<accession>A0A5C6DCH4</accession>
<dbReference type="Proteomes" id="UP000319143">
    <property type="component" value="Unassembled WGS sequence"/>
</dbReference>
<keyword evidence="1" id="KW-1133">Transmembrane helix</keyword>
<dbReference type="OrthoDB" id="285957at2"/>
<feature type="transmembrane region" description="Helical" evidence="1">
    <location>
        <begin position="119"/>
        <end position="137"/>
    </location>
</feature>
<evidence type="ECO:0000313" key="3">
    <source>
        <dbReference type="Proteomes" id="UP000319143"/>
    </source>
</evidence>
<organism evidence="2 3">
    <name type="scientific">Novipirellula artificiosorum</name>
    <dbReference type="NCBI Taxonomy" id="2528016"/>
    <lineage>
        <taxon>Bacteria</taxon>
        <taxon>Pseudomonadati</taxon>
        <taxon>Planctomycetota</taxon>
        <taxon>Planctomycetia</taxon>
        <taxon>Pirellulales</taxon>
        <taxon>Pirellulaceae</taxon>
        <taxon>Novipirellula</taxon>
    </lineage>
</organism>
<gene>
    <name evidence="2" type="ORF">Poly41_53050</name>
</gene>
<dbReference type="AlphaFoldDB" id="A0A5C6DCH4"/>
<keyword evidence="1" id="KW-0472">Membrane</keyword>